<evidence type="ECO:0000256" key="3">
    <source>
        <dbReference type="ARBA" id="ARBA00022723"/>
    </source>
</evidence>
<protein>
    <recommendedName>
        <fullName evidence="6">Cyclic dehypoxanthine futalosine synthase</fullName>
        <shortName evidence="6">Cyclic DHFL synthase</shortName>
        <ecNumber evidence="6">1.21.98.1</ecNumber>
    </recommendedName>
    <alternativeName>
        <fullName evidence="6">Dehypoxanthine futalosine cyclase</fullName>
        <shortName evidence="6">DHFL cyclase</shortName>
    </alternativeName>
    <alternativeName>
        <fullName evidence="6">Menaquinone biosynthetic enzyme MqnC</fullName>
    </alternativeName>
</protein>
<dbReference type="InterPro" id="IPR034405">
    <property type="entry name" value="F420"/>
</dbReference>
<keyword evidence="4 6" id="KW-0408">Iron</keyword>
<accession>A0ABS2P8Q3</accession>
<dbReference type="Pfam" id="PF19288">
    <property type="entry name" value="CofH_C"/>
    <property type="match status" value="1"/>
</dbReference>
<feature type="binding site" evidence="6">
    <location>
        <position position="69"/>
    </location>
    <ligand>
        <name>[4Fe-4S] cluster</name>
        <dbReference type="ChEBI" id="CHEBI:49883"/>
        <note>4Fe-4S-S-AdoMet</note>
    </ligand>
</feature>
<keyword evidence="6 8" id="KW-0560">Oxidoreductase</keyword>
<dbReference type="EC" id="1.21.98.1" evidence="6"/>
<dbReference type="SFLD" id="SFLDF00342">
    <property type="entry name" value="cyclic_dehypoxanthine_futalosi"/>
    <property type="match status" value="1"/>
</dbReference>
<dbReference type="Pfam" id="PF04055">
    <property type="entry name" value="Radical_SAM"/>
    <property type="match status" value="1"/>
</dbReference>
<gene>
    <name evidence="6" type="primary">mqnC</name>
    <name evidence="8" type="ORF">JOD17_000885</name>
</gene>
<dbReference type="Proteomes" id="UP000741863">
    <property type="component" value="Unassembled WGS sequence"/>
</dbReference>
<dbReference type="NCBIfam" id="TIGR03699">
    <property type="entry name" value="menaquin_MqnC"/>
    <property type="match status" value="1"/>
</dbReference>
<dbReference type="PANTHER" id="PTHR43076:SF1">
    <property type="entry name" value="LIPOYL SYNTHASE 2"/>
    <property type="match status" value="1"/>
</dbReference>
<dbReference type="InterPro" id="IPR013785">
    <property type="entry name" value="Aldolase_TIM"/>
</dbReference>
<feature type="binding site" evidence="6">
    <location>
        <position position="73"/>
    </location>
    <ligand>
        <name>[4Fe-4S] cluster</name>
        <dbReference type="ChEBI" id="CHEBI:49883"/>
        <note>4Fe-4S-S-AdoMet</note>
    </ligand>
</feature>
<comment type="pathway">
    <text evidence="6">Quinol/quinone metabolism; menaquinone biosynthesis.</text>
</comment>
<evidence type="ECO:0000313" key="8">
    <source>
        <dbReference type="EMBL" id="MBM7631793.1"/>
    </source>
</evidence>
<keyword evidence="5 6" id="KW-0411">Iron-sulfur</keyword>
<comment type="caution">
    <text evidence="8">The sequence shown here is derived from an EMBL/GenBank/DDBJ whole genome shotgun (WGS) entry which is preliminary data.</text>
</comment>
<dbReference type="NCBIfam" id="TIGR00423">
    <property type="entry name" value="CofH family radical SAM protein"/>
    <property type="match status" value="1"/>
</dbReference>
<evidence type="ECO:0000256" key="1">
    <source>
        <dbReference type="ARBA" id="ARBA00022485"/>
    </source>
</evidence>
<feature type="domain" description="Radical SAM core" evidence="7">
    <location>
        <begin position="55"/>
        <end position="283"/>
    </location>
</feature>
<sequence>MSIDAILEKAVAGERLTMDDAVRLYEVDENDEVQLNKLGEAADTMMKKWHPDPITTFVIGRNVNYTNFCDTYCRFCAFYRPPGHEEGYVLSDEEIFKKIQETVDVGGTEILMQGGTNPNLEFSYYTDLLRNIKKRFPDITMHSFSPAEIYKMMEVSGLSLEEVLQELKDAGLDSLPGGGAEILTEENRKAVSRLKIDWLQWIDCMKAAKKVGMHGTATMVIGFGESNEERALHLQRVRDAQDETNCFLAFISWTFQPDNTRMKGEKITPNGYLKNVAISRLFLDNVPNFQSSWVTMGPETGKRSLHFGCNDFGSTMIEENVVSAAGTTHKVNNNRALDIIREAGKKPAVRDTKYNTLHVFEEHERASRDFEMQN</sequence>
<dbReference type="InterPro" id="IPR020050">
    <property type="entry name" value="FO_synthase_su2"/>
</dbReference>
<comment type="catalytic activity">
    <reaction evidence="6">
        <text>dehypoxanthine futalosine + S-adenosyl-L-methionine = cyclic dehypoxanthinylfutalosinate + 5'-deoxyadenosine + L-methionine + H(+)</text>
        <dbReference type="Rhea" id="RHEA:33083"/>
        <dbReference type="ChEBI" id="CHEBI:15378"/>
        <dbReference type="ChEBI" id="CHEBI:17319"/>
        <dbReference type="ChEBI" id="CHEBI:57844"/>
        <dbReference type="ChEBI" id="CHEBI:58864"/>
        <dbReference type="ChEBI" id="CHEBI:59789"/>
        <dbReference type="ChEBI" id="CHEBI:64270"/>
        <dbReference type="EC" id="1.21.98.1"/>
    </reaction>
</comment>
<dbReference type="SUPFAM" id="SSF102114">
    <property type="entry name" value="Radical SAM enzymes"/>
    <property type="match status" value="1"/>
</dbReference>
<dbReference type="PIRSF" id="PIRSF004762">
    <property type="entry name" value="CHP00423"/>
    <property type="match status" value="1"/>
</dbReference>
<dbReference type="InterPro" id="IPR022431">
    <property type="entry name" value="Cyclic_DHFL_synthase_mqnC"/>
</dbReference>
<comment type="similarity">
    <text evidence="6">Belongs to the radical SAM superfamily. MqnC family.</text>
</comment>
<keyword evidence="6" id="KW-0474">Menaquinone biosynthesis</keyword>
<dbReference type="InterPro" id="IPR045567">
    <property type="entry name" value="CofH/MnqC-like_C"/>
</dbReference>
<evidence type="ECO:0000313" key="9">
    <source>
        <dbReference type="Proteomes" id="UP000741863"/>
    </source>
</evidence>
<dbReference type="RefSeq" id="WP_042359643.1">
    <property type="nucleotide sequence ID" value="NZ_JAFBEC010000002.1"/>
</dbReference>
<evidence type="ECO:0000259" key="7">
    <source>
        <dbReference type="PROSITE" id="PS51918"/>
    </source>
</evidence>
<keyword evidence="2 6" id="KW-0949">S-adenosyl-L-methionine</keyword>
<organism evidence="8 9">
    <name type="scientific">Geomicrobium sediminis</name>
    <dbReference type="NCBI Taxonomy" id="1347788"/>
    <lineage>
        <taxon>Bacteria</taxon>
        <taxon>Bacillati</taxon>
        <taxon>Bacillota</taxon>
        <taxon>Bacilli</taxon>
        <taxon>Bacillales</taxon>
        <taxon>Geomicrobium</taxon>
    </lineage>
</organism>
<keyword evidence="9" id="KW-1185">Reference proteome</keyword>
<dbReference type="HAMAP" id="MF_00992">
    <property type="entry name" value="MqnC"/>
    <property type="match status" value="1"/>
</dbReference>
<dbReference type="SFLD" id="SFLDS00029">
    <property type="entry name" value="Radical_SAM"/>
    <property type="match status" value="1"/>
</dbReference>
<dbReference type="SMART" id="SM00729">
    <property type="entry name" value="Elp3"/>
    <property type="match status" value="1"/>
</dbReference>
<dbReference type="SFLD" id="SFLDG01064">
    <property type="entry name" value="F420__menaquinone_cofactor_bio"/>
    <property type="match status" value="1"/>
</dbReference>
<dbReference type="PANTHER" id="PTHR43076">
    <property type="entry name" value="FO SYNTHASE (COFH)"/>
    <property type="match status" value="1"/>
</dbReference>
<dbReference type="SFLD" id="SFLDG01389">
    <property type="entry name" value="menaquinone_synthsis_involved"/>
    <property type="match status" value="1"/>
</dbReference>
<evidence type="ECO:0000256" key="4">
    <source>
        <dbReference type="ARBA" id="ARBA00023004"/>
    </source>
</evidence>
<evidence type="ECO:0000256" key="2">
    <source>
        <dbReference type="ARBA" id="ARBA00022691"/>
    </source>
</evidence>
<dbReference type="PROSITE" id="PS51918">
    <property type="entry name" value="RADICAL_SAM"/>
    <property type="match status" value="1"/>
</dbReference>
<dbReference type="Gene3D" id="3.20.20.70">
    <property type="entry name" value="Aldolase class I"/>
    <property type="match status" value="1"/>
</dbReference>
<dbReference type="CDD" id="cd01335">
    <property type="entry name" value="Radical_SAM"/>
    <property type="match status" value="1"/>
</dbReference>
<evidence type="ECO:0000256" key="5">
    <source>
        <dbReference type="ARBA" id="ARBA00023014"/>
    </source>
</evidence>
<keyword evidence="1 6" id="KW-0004">4Fe-4S</keyword>
<proteinExistence type="inferred from homology"/>
<comment type="cofactor">
    <cofactor evidence="6">
        <name>[4Fe-4S] cluster</name>
        <dbReference type="ChEBI" id="CHEBI:49883"/>
    </cofactor>
    <text evidence="6">Binds 1 [4Fe-4S] cluster. The cluster is coordinated with 3 cysteines and an exchangeable S-adenosyl-L-methionine.</text>
</comment>
<dbReference type="GO" id="GO:0016491">
    <property type="term" value="F:oxidoreductase activity"/>
    <property type="evidence" value="ECO:0007669"/>
    <property type="project" value="UniProtKB-KW"/>
</dbReference>
<name>A0ABS2P8Q3_9BACL</name>
<feature type="binding site" evidence="6">
    <location>
        <position position="76"/>
    </location>
    <ligand>
        <name>[4Fe-4S] cluster</name>
        <dbReference type="ChEBI" id="CHEBI:49883"/>
        <note>4Fe-4S-S-AdoMet</note>
    </ligand>
</feature>
<reference evidence="8 9" key="1">
    <citation type="submission" date="2021-01" db="EMBL/GenBank/DDBJ databases">
        <title>Genomic Encyclopedia of Type Strains, Phase IV (KMG-IV): sequencing the most valuable type-strain genomes for metagenomic binning, comparative biology and taxonomic classification.</title>
        <authorList>
            <person name="Goeker M."/>
        </authorList>
    </citation>
    <scope>NUCLEOTIDE SEQUENCE [LARGE SCALE GENOMIC DNA]</scope>
    <source>
        <strain evidence="8 9">DSM 25540</strain>
    </source>
</reference>
<dbReference type="EMBL" id="JAFBEC010000002">
    <property type="protein sequence ID" value="MBM7631793.1"/>
    <property type="molecule type" value="Genomic_DNA"/>
</dbReference>
<dbReference type="InterPro" id="IPR007197">
    <property type="entry name" value="rSAM"/>
</dbReference>
<dbReference type="InterPro" id="IPR006638">
    <property type="entry name" value="Elp3/MiaA/NifB-like_rSAM"/>
</dbReference>
<dbReference type="InterPro" id="IPR058240">
    <property type="entry name" value="rSAM_sf"/>
</dbReference>
<comment type="function">
    <text evidence="6">Radical SAM enzyme that catalyzes the cyclization of dehypoxanthine futalosine (DHFL) into cyclic dehypoxanthine futalosine (CDHFL), a step in the biosynthesis of menaquinone (MK, vitamin K2).</text>
</comment>
<dbReference type="SFLD" id="SFLDF00343">
    <property type="entry name" value="aminofutalosine_synthase_(mqnE"/>
    <property type="match status" value="1"/>
</dbReference>
<evidence type="ECO:0000256" key="6">
    <source>
        <dbReference type="HAMAP-Rule" id="MF_00992"/>
    </source>
</evidence>
<keyword evidence="3 6" id="KW-0479">Metal-binding</keyword>